<organism evidence="3 4">
    <name type="scientific">Amycolatopsis albispora</name>
    <dbReference type="NCBI Taxonomy" id="1804986"/>
    <lineage>
        <taxon>Bacteria</taxon>
        <taxon>Bacillati</taxon>
        <taxon>Actinomycetota</taxon>
        <taxon>Actinomycetes</taxon>
        <taxon>Pseudonocardiales</taxon>
        <taxon>Pseudonocardiaceae</taxon>
        <taxon>Amycolatopsis</taxon>
    </lineage>
</organism>
<sequence>MNRLLEVIVLDGRDAEQAQLGGADRVELVAEMALDGLTPADAVIREVLAATDLPVRVMLRKSGSFLAADLPGLRARANELLALGAREFVLGFLTADGRVDEPATRALVRELDGANWTFHRAVDHARDVRVAYAAAARLGCDTILTAGHADGVTEGAPALEQLALHEEPPVLMAGGGLRAHQVARLREAGVHAFHIGSGARPLGWQEPVDAAAVRRWAELVHG</sequence>
<accession>A0A344LBU5</accession>
<comment type="similarity">
    <text evidence="1">Belongs to the CutC family.</text>
</comment>
<dbReference type="OrthoDB" id="9815677at2"/>
<dbReference type="SUPFAM" id="SSF110395">
    <property type="entry name" value="CutC-like"/>
    <property type="match status" value="1"/>
</dbReference>
<evidence type="ECO:0000256" key="1">
    <source>
        <dbReference type="ARBA" id="ARBA00007768"/>
    </source>
</evidence>
<dbReference type="PANTHER" id="PTHR12598:SF0">
    <property type="entry name" value="COPPER HOMEOSTASIS PROTEIN CUTC HOMOLOG"/>
    <property type="match status" value="1"/>
</dbReference>
<evidence type="ECO:0000313" key="3">
    <source>
        <dbReference type="EMBL" id="AXB45519.1"/>
    </source>
</evidence>
<dbReference type="InterPro" id="IPR036822">
    <property type="entry name" value="CutC-like_dom_sf"/>
</dbReference>
<dbReference type="Gene3D" id="3.20.20.380">
    <property type="entry name" value="Copper homeostasis (CutC) domain"/>
    <property type="match status" value="1"/>
</dbReference>
<protein>
    <recommendedName>
        <fullName evidence="2">Copper homeostasis protein cutC homolog</fullName>
    </recommendedName>
</protein>
<keyword evidence="4" id="KW-1185">Reference proteome</keyword>
<dbReference type="PANTHER" id="PTHR12598">
    <property type="entry name" value="COPPER HOMEOSTASIS PROTEIN CUTC"/>
    <property type="match status" value="1"/>
</dbReference>
<dbReference type="GO" id="GO:0005507">
    <property type="term" value="F:copper ion binding"/>
    <property type="evidence" value="ECO:0007669"/>
    <property type="project" value="TreeGrafter"/>
</dbReference>
<dbReference type="KEGG" id="aab:A4R43_26005"/>
<evidence type="ECO:0000256" key="2">
    <source>
        <dbReference type="ARBA" id="ARBA00019014"/>
    </source>
</evidence>
<evidence type="ECO:0000313" key="4">
    <source>
        <dbReference type="Proteomes" id="UP000250434"/>
    </source>
</evidence>
<dbReference type="RefSeq" id="WP_113694753.1">
    <property type="nucleotide sequence ID" value="NZ_CP015163.1"/>
</dbReference>
<gene>
    <name evidence="3" type="ORF">A4R43_26005</name>
</gene>
<dbReference type="InterPro" id="IPR005627">
    <property type="entry name" value="CutC-like"/>
</dbReference>
<dbReference type="AlphaFoldDB" id="A0A344LBU5"/>
<dbReference type="Pfam" id="PF03932">
    <property type="entry name" value="CutC"/>
    <property type="match status" value="1"/>
</dbReference>
<dbReference type="Proteomes" id="UP000250434">
    <property type="component" value="Chromosome"/>
</dbReference>
<name>A0A344LBU5_9PSEU</name>
<dbReference type="EMBL" id="CP015163">
    <property type="protein sequence ID" value="AXB45519.1"/>
    <property type="molecule type" value="Genomic_DNA"/>
</dbReference>
<reference evidence="3 4" key="1">
    <citation type="submission" date="2016-04" db="EMBL/GenBank/DDBJ databases">
        <title>Complete genome sequence and analysis of deep-sea sediment isolate, Amycolatopsis sp. WP1.</title>
        <authorList>
            <person name="Wang H."/>
            <person name="Chen S."/>
            <person name="Wu Q."/>
        </authorList>
    </citation>
    <scope>NUCLEOTIDE SEQUENCE [LARGE SCALE GENOMIC DNA]</scope>
    <source>
        <strain evidence="3 4">WP1</strain>
    </source>
</reference>
<proteinExistence type="inferred from homology"/>